<protein>
    <submittedName>
        <fullName evidence="5">Helix-turn-helix domain-containing protein</fullName>
    </submittedName>
</protein>
<evidence type="ECO:0000256" key="3">
    <source>
        <dbReference type="ARBA" id="ARBA00023163"/>
    </source>
</evidence>
<dbReference type="EMBL" id="SWDV01000048">
    <property type="protein sequence ID" value="TLX70639.1"/>
    <property type="molecule type" value="Genomic_DNA"/>
</dbReference>
<accession>A0A5R9QMV0</accession>
<feature type="domain" description="HTH cro/C1-type" evidence="4">
    <location>
        <begin position="9"/>
        <end position="62"/>
    </location>
</feature>
<dbReference type="AlphaFoldDB" id="A0A5R9QMV0"/>
<dbReference type="GO" id="GO:0003677">
    <property type="term" value="F:DNA binding"/>
    <property type="evidence" value="ECO:0007669"/>
    <property type="project" value="UniProtKB-KW"/>
</dbReference>
<dbReference type="InterPro" id="IPR001387">
    <property type="entry name" value="Cro/C1-type_HTH"/>
</dbReference>
<comment type="caution">
    <text evidence="5">The sequence shown here is derived from an EMBL/GenBank/DDBJ whole genome shotgun (WGS) entry which is preliminary data.</text>
</comment>
<reference evidence="5 6" key="1">
    <citation type="submission" date="2019-04" db="EMBL/GenBank/DDBJ databases">
        <authorList>
            <person name="Li M."/>
        </authorList>
    </citation>
    <scope>NUCLEOTIDE SEQUENCE [LARGE SCALE GENOMIC DNA]</scope>
    <source>
        <strain evidence="5 6">LAM1902</strain>
    </source>
</reference>
<sequence length="244" mass="27302">MTPDIRIQLRERRRALKLSQRELAQRCNLHQPQIARLENGGEVQLSTLESAASALGLKLGLVPSAEALESPSEPEAHDLLASTEHSWQREWPSSRPNVFILAARILRAAQFIRQGLDEVAQRHDLHGGELVVLGALRRKGAPYESTPKQLRDEFWITLPGMTKRLERLESLGLVERRAASPGRGSIIRLSATGHALLDEHVAGDMSLEYQVINAQPEAMRSLLSHALGDLLEQMEQRRSWEATK</sequence>
<dbReference type="GeneID" id="300409162"/>
<dbReference type="SUPFAM" id="SSF46785">
    <property type="entry name" value="Winged helix' DNA-binding domain"/>
    <property type="match status" value="1"/>
</dbReference>
<dbReference type="RefSeq" id="WP_138526483.1">
    <property type="nucleotide sequence ID" value="NZ_SWDV01000048.1"/>
</dbReference>
<keyword evidence="6" id="KW-1185">Reference proteome</keyword>
<dbReference type="GO" id="GO:0003700">
    <property type="term" value="F:DNA-binding transcription factor activity"/>
    <property type="evidence" value="ECO:0007669"/>
    <property type="project" value="InterPro"/>
</dbReference>
<dbReference type="CDD" id="cd00093">
    <property type="entry name" value="HTH_XRE"/>
    <property type="match status" value="1"/>
</dbReference>
<dbReference type="SMART" id="SM00347">
    <property type="entry name" value="HTH_MARR"/>
    <property type="match status" value="1"/>
</dbReference>
<dbReference type="PANTHER" id="PTHR42756:SF1">
    <property type="entry name" value="TRANSCRIPTIONAL REPRESSOR OF EMRAB OPERON"/>
    <property type="match status" value="1"/>
</dbReference>
<dbReference type="Gene3D" id="1.10.260.40">
    <property type="entry name" value="lambda repressor-like DNA-binding domains"/>
    <property type="match status" value="1"/>
</dbReference>
<dbReference type="Gene3D" id="1.10.10.10">
    <property type="entry name" value="Winged helix-like DNA-binding domain superfamily/Winged helix DNA-binding domain"/>
    <property type="match status" value="1"/>
</dbReference>
<dbReference type="InterPro" id="IPR036390">
    <property type="entry name" value="WH_DNA-bd_sf"/>
</dbReference>
<gene>
    <name evidence="5" type="ORF">FAS41_27410</name>
</gene>
<keyword evidence="2" id="KW-0238">DNA-binding</keyword>
<dbReference type="PANTHER" id="PTHR42756">
    <property type="entry name" value="TRANSCRIPTIONAL REGULATOR, MARR"/>
    <property type="match status" value="1"/>
</dbReference>
<evidence type="ECO:0000313" key="6">
    <source>
        <dbReference type="Proteomes" id="UP000306635"/>
    </source>
</evidence>
<organism evidence="5 6">
    <name type="scientific">Pseudomonas nicosulfuronedens</name>
    <dbReference type="NCBI Taxonomy" id="2571105"/>
    <lineage>
        <taxon>Bacteria</taxon>
        <taxon>Pseudomonadati</taxon>
        <taxon>Pseudomonadota</taxon>
        <taxon>Gammaproteobacteria</taxon>
        <taxon>Pseudomonadales</taxon>
        <taxon>Pseudomonadaceae</taxon>
        <taxon>Pseudomonas</taxon>
    </lineage>
</organism>
<dbReference type="Proteomes" id="UP000306635">
    <property type="component" value="Unassembled WGS sequence"/>
</dbReference>
<dbReference type="PROSITE" id="PS50943">
    <property type="entry name" value="HTH_CROC1"/>
    <property type="match status" value="1"/>
</dbReference>
<keyword evidence="1" id="KW-0805">Transcription regulation</keyword>
<dbReference type="SUPFAM" id="SSF47413">
    <property type="entry name" value="lambda repressor-like DNA-binding domains"/>
    <property type="match status" value="1"/>
</dbReference>
<dbReference type="Pfam" id="PF01381">
    <property type="entry name" value="HTH_3"/>
    <property type="match status" value="1"/>
</dbReference>
<dbReference type="OrthoDB" id="32523at2"/>
<dbReference type="InterPro" id="IPR036388">
    <property type="entry name" value="WH-like_DNA-bd_sf"/>
</dbReference>
<evidence type="ECO:0000256" key="2">
    <source>
        <dbReference type="ARBA" id="ARBA00023125"/>
    </source>
</evidence>
<proteinExistence type="predicted"/>
<keyword evidence="3" id="KW-0804">Transcription</keyword>
<evidence type="ECO:0000259" key="4">
    <source>
        <dbReference type="PROSITE" id="PS50943"/>
    </source>
</evidence>
<evidence type="ECO:0000313" key="5">
    <source>
        <dbReference type="EMBL" id="TLX70639.1"/>
    </source>
</evidence>
<name>A0A5R9QMV0_9PSED</name>
<dbReference type="InterPro" id="IPR010982">
    <property type="entry name" value="Lambda_DNA-bd_dom_sf"/>
</dbReference>
<evidence type="ECO:0000256" key="1">
    <source>
        <dbReference type="ARBA" id="ARBA00023015"/>
    </source>
</evidence>
<dbReference type="InterPro" id="IPR000835">
    <property type="entry name" value="HTH_MarR-typ"/>
</dbReference>
<dbReference type="SMART" id="SM00530">
    <property type="entry name" value="HTH_XRE"/>
    <property type="match status" value="1"/>
</dbReference>